<keyword evidence="2" id="KW-1185">Reference proteome</keyword>
<accession>A0A164IA02</accession>
<evidence type="ECO:0000313" key="1">
    <source>
        <dbReference type="EMBL" id="KZS01045.1"/>
    </source>
</evidence>
<protein>
    <submittedName>
        <fullName evidence="1">Uncharacterized protein</fullName>
    </submittedName>
</protein>
<proteinExistence type="predicted"/>
<dbReference type="EMBL" id="LRGB01007754">
    <property type="protein sequence ID" value="KZS01045.1"/>
    <property type="molecule type" value="Genomic_DNA"/>
</dbReference>
<gene>
    <name evidence="1" type="ORF">APZ42_002416</name>
</gene>
<evidence type="ECO:0000313" key="2">
    <source>
        <dbReference type="Proteomes" id="UP000076858"/>
    </source>
</evidence>
<sequence length="100" mass="11369">MIGYYKFPDSLKKVCVCDVDSNSSPKEIGAVFPFAYKTFSSLDLIVARNDASKLKKSANLIFISVPTTIIHHHDKRKAIIFLPLQLPRMLQDEGRWTTLE</sequence>
<name>A0A164IA02_9CRUS</name>
<comment type="caution">
    <text evidence="1">The sequence shown here is derived from an EMBL/GenBank/DDBJ whole genome shotgun (WGS) entry which is preliminary data.</text>
</comment>
<reference evidence="1 2" key="1">
    <citation type="submission" date="2016-03" db="EMBL/GenBank/DDBJ databases">
        <title>EvidentialGene: Evidence-directed Construction of Genes on Genomes.</title>
        <authorList>
            <person name="Gilbert D.G."/>
            <person name="Choi J.-H."/>
            <person name="Mockaitis K."/>
            <person name="Colbourne J."/>
            <person name="Pfrender M."/>
        </authorList>
    </citation>
    <scope>NUCLEOTIDE SEQUENCE [LARGE SCALE GENOMIC DNA]</scope>
    <source>
        <strain evidence="1 2">Xinb3</strain>
        <tissue evidence="1">Complete organism</tissue>
    </source>
</reference>
<dbReference type="AlphaFoldDB" id="A0A164IA02"/>
<organism evidence="1 2">
    <name type="scientific">Daphnia magna</name>
    <dbReference type="NCBI Taxonomy" id="35525"/>
    <lineage>
        <taxon>Eukaryota</taxon>
        <taxon>Metazoa</taxon>
        <taxon>Ecdysozoa</taxon>
        <taxon>Arthropoda</taxon>
        <taxon>Crustacea</taxon>
        <taxon>Branchiopoda</taxon>
        <taxon>Diplostraca</taxon>
        <taxon>Cladocera</taxon>
        <taxon>Anomopoda</taxon>
        <taxon>Daphniidae</taxon>
        <taxon>Daphnia</taxon>
    </lineage>
</organism>
<dbReference type="Proteomes" id="UP000076858">
    <property type="component" value="Unassembled WGS sequence"/>
</dbReference>